<evidence type="ECO:0000313" key="3">
    <source>
        <dbReference type="Proteomes" id="UP000784919"/>
    </source>
</evidence>
<dbReference type="AlphaFoldDB" id="A0A9P7N083"/>
<comment type="caution">
    <text evidence="2">The sequence shown here is derived from an EMBL/GenBank/DDBJ whole genome shotgun (WGS) entry which is preliminary data.</text>
</comment>
<evidence type="ECO:0000256" key="1">
    <source>
        <dbReference type="SAM" id="MobiDB-lite"/>
    </source>
</evidence>
<name>A0A9P7N083_9HYPO</name>
<feature type="region of interest" description="Disordered" evidence="1">
    <location>
        <begin position="413"/>
        <end position="432"/>
    </location>
</feature>
<dbReference type="OrthoDB" id="3539644at2759"/>
<protein>
    <submittedName>
        <fullName evidence="2">Uncharacterized protein</fullName>
    </submittedName>
</protein>
<reference evidence="2" key="1">
    <citation type="journal article" date="2020" name="bioRxiv">
        <title>Whole genome comparisons of ergot fungi reveals the divergence and evolution of species within the genus Claviceps are the result of varying mechanisms driving genome evolution and host range expansion.</title>
        <authorList>
            <person name="Wyka S.A."/>
            <person name="Mondo S.J."/>
            <person name="Liu M."/>
            <person name="Dettman J."/>
            <person name="Nalam V."/>
            <person name="Broders K.D."/>
        </authorList>
    </citation>
    <scope>NUCLEOTIDE SEQUENCE</scope>
    <source>
        <strain evidence="2">CCC 1102</strain>
    </source>
</reference>
<sequence>MSGESHIGSNGPCRQGLTPSRSKLRFAKYQLLPQVIFNSENTLSIEQSGQSDDHRGGRELHVSGRVDICSNRLHALFGQVEIELSSDDKRLTAASMIKIDKQSVAIITPFAADWWDEEGPGPCVTIHISIYAPFAGELGALFLNVANLDVLFTEDLSLFPANRTTIITTSGNVYAPLTRSNPSDTAPYDLRSREICIHTLSGNVDGWFPLHHLLKIGTTSGNVFIEVGLGSNVPDSATHAKLSVRTTSGKLVISTPQIFHMTERRISKRQPPARDYIVKLVTLSGNIEAKVVMASHATIRSTIGDIRVDVMPMPFSPRGDGKSHLETNTRSGRTEVFVLDPRLVHCADHTSLMTTGFEATNTSFGLATMQSNHQSHSGNMKLHYAKSWTGDFSGETISGKILVGGRDIKLNSPCPREAKMSGGSKHEGAASIRMGSNSGDLALYIGEM</sequence>
<feature type="compositionally biased region" description="Basic and acidic residues" evidence="1">
    <location>
        <begin position="416"/>
        <end position="428"/>
    </location>
</feature>
<gene>
    <name evidence="2" type="ORF">E4U56_000014</name>
</gene>
<accession>A0A9P7N083</accession>
<dbReference type="EMBL" id="SRPS01000001">
    <property type="protein sequence ID" value="KAG5978579.1"/>
    <property type="molecule type" value="Genomic_DNA"/>
</dbReference>
<evidence type="ECO:0000313" key="2">
    <source>
        <dbReference type="EMBL" id="KAG5978579.1"/>
    </source>
</evidence>
<organism evidence="2 3">
    <name type="scientific">Claviceps arundinis</name>
    <dbReference type="NCBI Taxonomy" id="1623583"/>
    <lineage>
        <taxon>Eukaryota</taxon>
        <taxon>Fungi</taxon>
        <taxon>Dikarya</taxon>
        <taxon>Ascomycota</taxon>
        <taxon>Pezizomycotina</taxon>
        <taxon>Sordariomycetes</taxon>
        <taxon>Hypocreomycetidae</taxon>
        <taxon>Hypocreales</taxon>
        <taxon>Clavicipitaceae</taxon>
        <taxon>Claviceps</taxon>
    </lineage>
</organism>
<dbReference type="Proteomes" id="UP000784919">
    <property type="component" value="Unassembled WGS sequence"/>
</dbReference>
<proteinExistence type="predicted"/>